<keyword evidence="1" id="KW-0812">Transmembrane</keyword>
<protein>
    <recommendedName>
        <fullName evidence="2">SPW repeat-containing integral membrane domain-containing protein</fullName>
    </recommendedName>
</protein>
<evidence type="ECO:0000259" key="2">
    <source>
        <dbReference type="Pfam" id="PF03779"/>
    </source>
</evidence>
<dbReference type="Proteomes" id="UP001148313">
    <property type="component" value="Unassembled WGS sequence"/>
</dbReference>
<keyword evidence="4" id="KW-1185">Reference proteome</keyword>
<feature type="transmembrane region" description="Helical" evidence="1">
    <location>
        <begin position="68"/>
        <end position="90"/>
    </location>
</feature>
<dbReference type="RefSeq" id="WP_271092008.1">
    <property type="nucleotide sequence ID" value="NZ_JAPJZH010000019.1"/>
</dbReference>
<gene>
    <name evidence="3" type="ORF">OOZ53_22560</name>
</gene>
<evidence type="ECO:0000256" key="1">
    <source>
        <dbReference type="SAM" id="Phobius"/>
    </source>
</evidence>
<comment type="caution">
    <text evidence="3">The sequence shown here is derived from an EMBL/GenBank/DDBJ whole genome shotgun (WGS) entry which is preliminary data.</text>
</comment>
<evidence type="ECO:0000313" key="3">
    <source>
        <dbReference type="EMBL" id="MDA4848158.1"/>
    </source>
</evidence>
<proteinExistence type="predicted"/>
<keyword evidence="1" id="KW-1133">Transmembrane helix</keyword>
<keyword evidence="1" id="KW-0472">Membrane</keyword>
<feature type="transmembrane region" description="Helical" evidence="1">
    <location>
        <begin position="37"/>
        <end position="56"/>
    </location>
</feature>
<feature type="transmembrane region" description="Helical" evidence="1">
    <location>
        <begin position="96"/>
        <end position="113"/>
    </location>
</feature>
<dbReference type="Pfam" id="PF03779">
    <property type="entry name" value="SPW"/>
    <property type="match status" value="1"/>
</dbReference>
<accession>A0ABT4VTW4</accession>
<reference evidence="3" key="1">
    <citation type="submission" date="2022-11" db="EMBL/GenBank/DDBJ databases">
        <title>Hoeflea poritis sp. nov., isolated from scleractinian coral Porites lutea.</title>
        <authorList>
            <person name="Zhang G."/>
            <person name="Wei Q."/>
            <person name="Cai L."/>
        </authorList>
    </citation>
    <scope>NUCLEOTIDE SEQUENCE</scope>
    <source>
        <strain evidence="3">E7-10</strain>
    </source>
</reference>
<sequence length="122" mass="13096">MQLRFITKSIHAYLDYPVAFGLVAMPFAFGFGADNALALWLSVVTGIAAFLLTVLTDHQLGIIRVLPYSVHLAVDGLVGIAFVVAPVALGFSGMEFWYYLVLGLTVLAVVGLHQPEDKAAMA</sequence>
<organism evidence="3 4">
    <name type="scientific">Hoeflea poritis</name>
    <dbReference type="NCBI Taxonomy" id="2993659"/>
    <lineage>
        <taxon>Bacteria</taxon>
        <taxon>Pseudomonadati</taxon>
        <taxon>Pseudomonadota</taxon>
        <taxon>Alphaproteobacteria</taxon>
        <taxon>Hyphomicrobiales</taxon>
        <taxon>Rhizobiaceae</taxon>
        <taxon>Hoeflea</taxon>
    </lineage>
</organism>
<evidence type="ECO:0000313" key="4">
    <source>
        <dbReference type="Proteomes" id="UP001148313"/>
    </source>
</evidence>
<name>A0ABT4VTW4_9HYPH</name>
<dbReference type="InterPro" id="IPR005530">
    <property type="entry name" value="SPW"/>
</dbReference>
<dbReference type="EMBL" id="JAPJZH010000019">
    <property type="protein sequence ID" value="MDA4848158.1"/>
    <property type="molecule type" value="Genomic_DNA"/>
</dbReference>
<feature type="transmembrane region" description="Helical" evidence="1">
    <location>
        <begin position="12"/>
        <end position="31"/>
    </location>
</feature>
<feature type="domain" description="SPW repeat-containing integral membrane" evidence="2">
    <location>
        <begin position="11"/>
        <end position="109"/>
    </location>
</feature>